<accession>G4NRC0</accession>
<sequence>MSGRIAFAQGSFFWLHNQLEKIDSIWSPRPPFSHIITVDFETGIEVDKLSGKRLDRL</sequence>
<name>G4NRC0_BACS4</name>
<reference evidence="1 2" key="1">
    <citation type="journal article" date="2012" name="J. Bacteriol.">
        <title>Whole-genome sequences of Bacillus subtilis and close relatives.</title>
        <authorList>
            <person name="Earl A.M."/>
            <person name="Eppinger M."/>
            <person name="Fricke W.F."/>
            <person name="Rosovitz M.J."/>
            <person name="Rasko D.A."/>
            <person name="Daugherty S."/>
            <person name="Losick R."/>
            <person name="Kolter R."/>
            <person name="Ravel J."/>
        </authorList>
    </citation>
    <scope>NUCLEOTIDE SEQUENCE [LARGE SCALE GENOMIC DNA]</scope>
    <source>
        <strain evidence="2">DSM 15029 / JCM 12233 / NBRC 101239 / NRRL B-23049 / TU-B-10</strain>
    </source>
</reference>
<evidence type="ECO:0000313" key="1">
    <source>
        <dbReference type="EMBL" id="AEP85670.1"/>
    </source>
</evidence>
<dbReference type="STRING" id="1052585.GYO_0988"/>
<dbReference type="Proteomes" id="UP000002651">
    <property type="component" value="Chromosome"/>
</dbReference>
<keyword evidence="2" id="KW-1185">Reference proteome</keyword>
<dbReference type="EMBL" id="CP002905">
    <property type="protein sequence ID" value="AEP85670.1"/>
    <property type="molecule type" value="Genomic_DNA"/>
</dbReference>
<protein>
    <submittedName>
        <fullName evidence="1">Uncharacterized protein</fullName>
    </submittedName>
</protein>
<dbReference type="KEGG" id="bst:GYO_0988"/>
<proteinExistence type="predicted"/>
<gene>
    <name evidence="1" type="ordered locus">GYO_0988</name>
</gene>
<organism evidence="1 2">
    <name type="scientific">Bacillus spizizenii (strain DSM 15029 / JCM 12233 / NBRC 101239 / NRRL B-23049 / TU-B-10)</name>
    <name type="common">Bacillus subtilis subsp. spizizenii</name>
    <dbReference type="NCBI Taxonomy" id="1052585"/>
    <lineage>
        <taxon>Bacteria</taxon>
        <taxon>Bacillati</taxon>
        <taxon>Bacillota</taxon>
        <taxon>Bacilli</taxon>
        <taxon>Bacillales</taxon>
        <taxon>Bacillaceae</taxon>
        <taxon>Bacillus</taxon>
    </lineage>
</organism>
<evidence type="ECO:0000313" key="2">
    <source>
        <dbReference type="Proteomes" id="UP000002651"/>
    </source>
</evidence>
<dbReference type="HOGENOM" id="CLU_3040441_0_0_9"/>
<dbReference type="AlphaFoldDB" id="G4NRC0"/>